<organism evidence="1 2">
    <name type="scientific">Madurella mycetomatis</name>
    <dbReference type="NCBI Taxonomy" id="100816"/>
    <lineage>
        <taxon>Eukaryota</taxon>
        <taxon>Fungi</taxon>
        <taxon>Dikarya</taxon>
        <taxon>Ascomycota</taxon>
        <taxon>Pezizomycotina</taxon>
        <taxon>Sordariomycetes</taxon>
        <taxon>Sordariomycetidae</taxon>
        <taxon>Sordariales</taxon>
        <taxon>Sordariales incertae sedis</taxon>
        <taxon>Madurella</taxon>
    </lineage>
</organism>
<evidence type="ECO:0000313" key="2">
    <source>
        <dbReference type="Proteomes" id="UP000078237"/>
    </source>
</evidence>
<dbReference type="VEuPathDB" id="FungiDB:MMYC01_210002"/>
<accession>A0A175VSP1</accession>
<proteinExistence type="predicted"/>
<name>A0A175VSP1_9PEZI</name>
<gene>
    <name evidence="1" type="ORF">MMYC01_210002</name>
</gene>
<sequence length="186" mass="21065">MAQLKSLPSPVGVKDQWEKRCAKVLLIINMNNPIDDVANRMVCIYNGFGIKKSIICMKDWGSQVRLNGRLNSAEDAASEEMNVDFSQQFFRTADLMPIGIDPADRRASPKDGELIKFMEADLWESSDIIPPRFRQLVYDNNLYRDTLAAADFIATSPVAASNHFRGMFKPDLVYFARFLMLGSFQT</sequence>
<dbReference type="STRING" id="100816.A0A175VSP1"/>
<keyword evidence="2" id="KW-1185">Reference proteome</keyword>
<dbReference type="Proteomes" id="UP000078237">
    <property type="component" value="Unassembled WGS sequence"/>
</dbReference>
<protein>
    <submittedName>
        <fullName evidence="1">Uncharacterized protein</fullName>
    </submittedName>
</protein>
<evidence type="ECO:0000313" key="1">
    <source>
        <dbReference type="EMBL" id="KXX74199.1"/>
    </source>
</evidence>
<dbReference type="EMBL" id="LCTW02000376">
    <property type="protein sequence ID" value="KXX74199.1"/>
    <property type="molecule type" value="Genomic_DNA"/>
</dbReference>
<reference evidence="1 2" key="1">
    <citation type="journal article" date="2016" name="Genome Announc.">
        <title>Genome Sequence of Madurella mycetomatis mm55, Isolated from a Human Mycetoma Case in Sudan.</title>
        <authorList>
            <person name="Smit S."/>
            <person name="Derks M.F."/>
            <person name="Bervoets S."/>
            <person name="Fahal A."/>
            <person name="van Leeuwen W."/>
            <person name="van Belkum A."/>
            <person name="van de Sande W.W."/>
        </authorList>
    </citation>
    <scope>NUCLEOTIDE SEQUENCE [LARGE SCALE GENOMIC DNA]</scope>
    <source>
        <strain evidence="2">mm55</strain>
    </source>
</reference>
<comment type="caution">
    <text evidence="1">The sequence shown here is derived from an EMBL/GenBank/DDBJ whole genome shotgun (WGS) entry which is preliminary data.</text>
</comment>
<dbReference type="OrthoDB" id="6513042at2759"/>
<dbReference type="AlphaFoldDB" id="A0A175VSP1"/>